<keyword evidence="1 3" id="KW-0378">Hydrolase</keyword>
<accession>A0A2V2BN13</accession>
<comment type="caution">
    <text evidence="3">The sequence shown here is derived from an EMBL/GenBank/DDBJ whole genome shotgun (WGS) entry which is preliminary data.</text>
</comment>
<evidence type="ECO:0000259" key="2">
    <source>
        <dbReference type="Pfam" id="PF12740"/>
    </source>
</evidence>
<dbReference type="Proteomes" id="UP000245981">
    <property type="component" value="Unassembled WGS sequence"/>
</dbReference>
<dbReference type="PIRSF" id="PIRSF031982">
    <property type="entry name" value="UCP031982_abhydr"/>
    <property type="match status" value="1"/>
</dbReference>
<evidence type="ECO:0000313" key="4">
    <source>
        <dbReference type="Proteomes" id="UP000245981"/>
    </source>
</evidence>
<dbReference type="Pfam" id="PF12740">
    <property type="entry name" value="PETase"/>
    <property type="match status" value="1"/>
</dbReference>
<proteinExistence type="predicted"/>
<dbReference type="InterPro" id="IPR016986">
    <property type="entry name" value="UCP031982_abhydr"/>
</dbReference>
<dbReference type="SUPFAM" id="SSF53474">
    <property type="entry name" value="alpha/beta-Hydrolases"/>
    <property type="match status" value="1"/>
</dbReference>
<dbReference type="GO" id="GO:0052689">
    <property type="term" value="F:carboxylic ester hydrolase activity"/>
    <property type="evidence" value="ECO:0007669"/>
    <property type="project" value="UniProtKB-ARBA"/>
</dbReference>
<dbReference type="AlphaFoldDB" id="A0A2V2BN13"/>
<dbReference type="Gene3D" id="3.40.50.1820">
    <property type="entry name" value="alpha/beta hydrolase"/>
    <property type="match status" value="1"/>
</dbReference>
<evidence type="ECO:0000256" key="1">
    <source>
        <dbReference type="ARBA" id="ARBA00022801"/>
    </source>
</evidence>
<dbReference type="PANTHER" id="PTHR22946">
    <property type="entry name" value="DIENELACTONE HYDROLASE DOMAIN-CONTAINING PROTEIN-RELATED"/>
    <property type="match status" value="1"/>
</dbReference>
<feature type="domain" description="PET hydrolase/cutinase-like" evidence="2">
    <location>
        <begin position="77"/>
        <end position="172"/>
    </location>
</feature>
<sequence length="342" mass="37037">MFMRLLIPAVVLLFSVSVIASNGFRQLKIGENQRPFEVAVWYPTETRSPLELVADNPAFEGVNVIRNAEPSAGHHPLLLLSHGYGGNWRNLAWLADAMATQGYIVVVPNHPGTTTQDLTAAHAQQLWQRPQDLVKALDMITTDPSLAGYVDHDRVAAVGHSLGGWTVMELAGARFDTQQFVADCLQHAELSSCRLTQKLGIQHALTAGQLEANLRDPRIKAVVTLDLGLARGLTRVSLTQVTSPVLVLAAGVDSPALPASLESQYLSDNLMQYVVNYRVVPGATHFSFMQLCKPQGESLIEKSAPGEGEVCHDGAGVSRSALHKILANEISGFLNTALHYQP</sequence>
<protein>
    <submittedName>
        <fullName evidence="3">Putative dienelactone hydrolase</fullName>
    </submittedName>
</protein>
<dbReference type="EMBL" id="QGHF01000001">
    <property type="protein sequence ID" value="PWL00749.1"/>
    <property type="molecule type" value="Genomic_DNA"/>
</dbReference>
<gene>
    <name evidence="3" type="ORF">C7431_101561</name>
</gene>
<name>A0A2V2BN13_9GAMM</name>
<reference evidence="3 4" key="1">
    <citation type="submission" date="2018-05" db="EMBL/GenBank/DDBJ databases">
        <title>Genomic Encyclopedia of Type Strains, Phase IV (KMG-V): Genome sequencing to study the core and pangenomes of soil and plant-associated prokaryotes.</title>
        <authorList>
            <person name="Whitman W."/>
        </authorList>
    </citation>
    <scope>NUCLEOTIDE SEQUENCE [LARGE SCALE GENOMIC DNA]</scope>
    <source>
        <strain evidence="3 4">PNA 200-10</strain>
    </source>
</reference>
<dbReference type="RefSeq" id="WP_109716338.1">
    <property type="nucleotide sequence ID" value="NZ_QGHF01000001.1"/>
</dbReference>
<organism evidence="3 4">
    <name type="scientific">Pantoea allii</name>
    <dbReference type="NCBI Taxonomy" id="574096"/>
    <lineage>
        <taxon>Bacteria</taxon>
        <taxon>Pseudomonadati</taxon>
        <taxon>Pseudomonadota</taxon>
        <taxon>Gammaproteobacteria</taxon>
        <taxon>Enterobacterales</taxon>
        <taxon>Erwiniaceae</taxon>
        <taxon>Pantoea</taxon>
    </lineage>
</organism>
<dbReference type="InterPro" id="IPR050261">
    <property type="entry name" value="FrsA_esterase"/>
</dbReference>
<dbReference type="OrthoDB" id="192696at2"/>
<evidence type="ECO:0000313" key="3">
    <source>
        <dbReference type="EMBL" id="PWL00749.1"/>
    </source>
</evidence>
<dbReference type="PANTHER" id="PTHR22946:SF9">
    <property type="entry name" value="POLYKETIDE TRANSFERASE AF380"/>
    <property type="match status" value="1"/>
</dbReference>
<dbReference type="InterPro" id="IPR029058">
    <property type="entry name" value="AB_hydrolase_fold"/>
</dbReference>
<dbReference type="InterPro" id="IPR041127">
    <property type="entry name" value="PET_hydrolase/cutinase-like"/>
</dbReference>